<dbReference type="InterPro" id="IPR000757">
    <property type="entry name" value="Beta-glucanase-like"/>
</dbReference>
<dbReference type="PANTHER" id="PTHR10963:SF24">
    <property type="entry name" value="GLYCOSIDASE C21B10.07-RELATED"/>
    <property type="match status" value="1"/>
</dbReference>
<gene>
    <name evidence="2" type="ORF">B0T16DRAFT_338108</name>
</gene>
<dbReference type="Pfam" id="PF26113">
    <property type="entry name" value="GH16_XgeA"/>
    <property type="match status" value="1"/>
</dbReference>
<dbReference type="SUPFAM" id="SSF49899">
    <property type="entry name" value="Concanavalin A-like lectins/glucanases"/>
    <property type="match status" value="1"/>
</dbReference>
<reference evidence="2" key="1">
    <citation type="submission" date="2023-06" db="EMBL/GenBank/DDBJ databases">
        <title>Genome-scale phylogeny and comparative genomics of the fungal order Sordariales.</title>
        <authorList>
            <consortium name="Lawrence Berkeley National Laboratory"/>
            <person name="Hensen N."/>
            <person name="Bonometti L."/>
            <person name="Westerberg I."/>
            <person name="Brannstrom I.O."/>
            <person name="Guillou S."/>
            <person name="Cros-Aarteil S."/>
            <person name="Calhoun S."/>
            <person name="Haridas S."/>
            <person name="Kuo A."/>
            <person name="Mondo S."/>
            <person name="Pangilinan J."/>
            <person name="Riley R."/>
            <person name="Labutti K."/>
            <person name="Andreopoulos B."/>
            <person name="Lipzen A."/>
            <person name="Chen C."/>
            <person name="Yanf M."/>
            <person name="Daum C."/>
            <person name="Ng V."/>
            <person name="Clum A."/>
            <person name="Steindorff A."/>
            <person name="Ohm R."/>
            <person name="Martin F."/>
            <person name="Silar P."/>
            <person name="Natvig D."/>
            <person name="Lalanne C."/>
            <person name="Gautier V."/>
            <person name="Ament-Velasquez S.L."/>
            <person name="Kruys A."/>
            <person name="Hutchinson M.I."/>
            <person name="Powell A.J."/>
            <person name="Barry K."/>
            <person name="Miller A.N."/>
            <person name="Grigoriev I.V."/>
            <person name="Debuchy R."/>
            <person name="Gladieux P."/>
            <person name="Thoren M.H."/>
            <person name="Johannesson H."/>
        </authorList>
    </citation>
    <scope>NUCLEOTIDE SEQUENCE</scope>
    <source>
        <strain evidence="2">SMH2532-1</strain>
    </source>
</reference>
<dbReference type="Proteomes" id="UP001174936">
    <property type="component" value="Unassembled WGS sequence"/>
</dbReference>
<dbReference type="GO" id="GO:0004553">
    <property type="term" value="F:hydrolase activity, hydrolyzing O-glycosyl compounds"/>
    <property type="evidence" value="ECO:0007669"/>
    <property type="project" value="InterPro"/>
</dbReference>
<feature type="domain" description="GH16" evidence="1">
    <location>
        <begin position="19"/>
        <end position="268"/>
    </location>
</feature>
<evidence type="ECO:0000313" key="3">
    <source>
        <dbReference type="Proteomes" id="UP001174936"/>
    </source>
</evidence>
<name>A0AA39XRP4_9PEZI</name>
<evidence type="ECO:0000259" key="1">
    <source>
        <dbReference type="PROSITE" id="PS51762"/>
    </source>
</evidence>
<dbReference type="AlphaFoldDB" id="A0AA39XRP4"/>
<organism evidence="2 3">
    <name type="scientific">Cercophora newfieldiana</name>
    <dbReference type="NCBI Taxonomy" id="92897"/>
    <lineage>
        <taxon>Eukaryota</taxon>
        <taxon>Fungi</taxon>
        <taxon>Dikarya</taxon>
        <taxon>Ascomycota</taxon>
        <taxon>Pezizomycotina</taxon>
        <taxon>Sordariomycetes</taxon>
        <taxon>Sordariomycetidae</taxon>
        <taxon>Sordariales</taxon>
        <taxon>Lasiosphaeriaceae</taxon>
        <taxon>Cercophora</taxon>
    </lineage>
</organism>
<feature type="non-terminal residue" evidence="2">
    <location>
        <position position="268"/>
    </location>
</feature>
<keyword evidence="3" id="KW-1185">Reference proteome</keyword>
<evidence type="ECO:0000313" key="2">
    <source>
        <dbReference type="EMBL" id="KAK0638983.1"/>
    </source>
</evidence>
<protein>
    <submittedName>
        <fullName evidence="2">Concanavalin A-like lectin/glucanase domain-containing protein</fullName>
    </submittedName>
</protein>
<dbReference type="EMBL" id="JAULSV010000007">
    <property type="protein sequence ID" value="KAK0638983.1"/>
    <property type="molecule type" value="Genomic_DNA"/>
</dbReference>
<dbReference type="GO" id="GO:0009251">
    <property type="term" value="P:glucan catabolic process"/>
    <property type="evidence" value="ECO:0007669"/>
    <property type="project" value="TreeGrafter"/>
</dbReference>
<dbReference type="Gene3D" id="2.60.120.200">
    <property type="match status" value="1"/>
</dbReference>
<sequence length="268" mass="29691">MATLVCAASAVVAGPPCVEGTTTYVLEDEYKPSNFFDKFKFWTDADPSGGYISYQPRDVAEAEGLIKTNADDVYIGVENTEWWPSNGRKSVRIQSKDEYNSGLFITDFSHFPKPTCSAWPAFWMYGPTWPDDGEIDLYEGWHDPGFNHITAHTFDDVAGDCILQPTLFDGSVVNTNCDINSNTWYNEGCGVKETSGQWGNANGGVYAMEWTEDFIKVWSWPTKPADVAAGEPDPTTWGKPHFAVTSASCNIGKAFNNMKFVFNIDICG</sequence>
<dbReference type="InterPro" id="IPR013320">
    <property type="entry name" value="ConA-like_dom_sf"/>
</dbReference>
<dbReference type="PROSITE" id="PS51762">
    <property type="entry name" value="GH16_2"/>
    <property type="match status" value="1"/>
</dbReference>
<dbReference type="PANTHER" id="PTHR10963">
    <property type="entry name" value="GLYCOSYL HYDROLASE-RELATED"/>
    <property type="match status" value="1"/>
</dbReference>
<dbReference type="InterPro" id="IPR050546">
    <property type="entry name" value="Glycosyl_Hydrlase_16"/>
</dbReference>
<accession>A0AA39XRP4</accession>
<proteinExistence type="predicted"/>
<comment type="caution">
    <text evidence="2">The sequence shown here is derived from an EMBL/GenBank/DDBJ whole genome shotgun (WGS) entry which is preliminary data.</text>
</comment>